<reference evidence="2 4" key="1">
    <citation type="journal article" date="2017" name="Mol. Biol. Evol.">
        <title>The 4-celled Tetrabaena socialis nuclear genome reveals the essential components for genetic control of cell number at the origin of multicellularity in the volvocine lineage.</title>
        <authorList>
            <person name="Featherston J."/>
            <person name="Arakaki Y."/>
            <person name="Hanschen E.R."/>
            <person name="Ferris P.J."/>
            <person name="Michod R.E."/>
            <person name="Olson B.J.S.C."/>
            <person name="Nozaki H."/>
            <person name="Durand P.M."/>
        </authorList>
    </citation>
    <scope>NUCLEOTIDE SEQUENCE [LARGE SCALE GENOMIC DNA]</scope>
    <source>
        <strain evidence="2 4">NIES-571</strain>
    </source>
</reference>
<evidence type="ECO:0000256" key="1">
    <source>
        <dbReference type="SAM" id="MobiDB-lite"/>
    </source>
</evidence>
<protein>
    <submittedName>
        <fullName evidence="2">Uncharacterized protein</fullName>
    </submittedName>
</protein>
<feature type="compositionally biased region" description="Acidic residues" evidence="1">
    <location>
        <begin position="200"/>
        <end position="215"/>
    </location>
</feature>
<evidence type="ECO:0000313" key="3">
    <source>
        <dbReference type="EMBL" id="PNH03186.1"/>
    </source>
</evidence>
<dbReference type="AlphaFoldDB" id="A0A2J7ZSE6"/>
<dbReference type="EMBL" id="PGGS01000537">
    <property type="protein sequence ID" value="PNH03185.1"/>
    <property type="molecule type" value="Genomic_DNA"/>
</dbReference>
<organism evidence="2 4">
    <name type="scientific">Tetrabaena socialis</name>
    <dbReference type="NCBI Taxonomy" id="47790"/>
    <lineage>
        <taxon>Eukaryota</taxon>
        <taxon>Viridiplantae</taxon>
        <taxon>Chlorophyta</taxon>
        <taxon>core chlorophytes</taxon>
        <taxon>Chlorophyceae</taxon>
        <taxon>CS clade</taxon>
        <taxon>Chlamydomonadales</taxon>
        <taxon>Tetrabaenaceae</taxon>
        <taxon>Tetrabaena</taxon>
    </lineage>
</organism>
<feature type="compositionally biased region" description="Gly residues" evidence="1">
    <location>
        <begin position="216"/>
        <end position="226"/>
    </location>
</feature>
<name>A0A2J7ZSE6_9CHLO</name>
<gene>
    <name evidence="3" type="ORF">TSOC_010764</name>
    <name evidence="2" type="ORF">TSOC_010765</name>
</gene>
<comment type="caution">
    <text evidence="2">The sequence shown here is derived from an EMBL/GenBank/DDBJ whole genome shotgun (WGS) entry which is preliminary data.</text>
</comment>
<sequence>MALQVVAQPQHAAQQWFSAPDYELANTDDELFDSLSELAQDIQLQVHPDRDPRPGFALSAVREVNPGGLFVHIGGYRPAREDRIWLRLLREHVGNVAVQAHMNTRTKPLKSGPRSKPLGQLNGYAPVQVTEAQLAVLVRALELMEHRAALLAALEGGDINNVLALQQQQPQQQQQDMQLFVPADLFMPPFLDAILDLQEDDEDVEGEEEEDDMEEGGGGGGVGLCDGGLRMP</sequence>
<evidence type="ECO:0000313" key="2">
    <source>
        <dbReference type="EMBL" id="PNH03185.1"/>
    </source>
</evidence>
<accession>A0A2J7ZSE6</accession>
<evidence type="ECO:0000313" key="4">
    <source>
        <dbReference type="Proteomes" id="UP000236333"/>
    </source>
</evidence>
<dbReference type="Proteomes" id="UP000236333">
    <property type="component" value="Unassembled WGS sequence"/>
</dbReference>
<feature type="region of interest" description="Disordered" evidence="1">
    <location>
        <begin position="200"/>
        <end position="232"/>
    </location>
</feature>
<keyword evidence="4" id="KW-1185">Reference proteome</keyword>
<proteinExistence type="predicted"/>
<dbReference type="EMBL" id="PGGS01000537">
    <property type="protein sequence ID" value="PNH03186.1"/>
    <property type="molecule type" value="Genomic_DNA"/>
</dbReference>